<gene>
    <name evidence="2" type="ORF">PCOR1329_LOCUS36758</name>
</gene>
<feature type="region of interest" description="Disordered" evidence="1">
    <location>
        <begin position="41"/>
        <end position="113"/>
    </location>
</feature>
<reference evidence="2" key="1">
    <citation type="submission" date="2023-10" db="EMBL/GenBank/DDBJ databases">
        <authorList>
            <person name="Chen Y."/>
            <person name="Shah S."/>
            <person name="Dougan E. K."/>
            <person name="Thang M."/>
            <person name="Chan C."/>
        </authorList>
    </citation>
    <scope>NUCLEOTIDE SEQUENCE [LARGE SCALE GENOMIC DNA]</scope>
</reference>
<dbReference type="Proteomes" id="UP001189429">
    <property type="component" value="Unassembled WGS sequence"/>
</dbReference>
<evidence type="ECO:0000313" key="3">
    <source>
        <dbReference type="Proteomes" id="UP001189429"/>
    </source>
</evidence>
<keyword evidence="3" id="KW-1185">Reference proteome</keyword>
<evidence type="ECO:0000256" key="1">
    <source>
        <dbReference type="SAM" id="MobiDB-lite"/>
    </source>
</evidence>
<sequence>MDIGPTMLTRSRPRAPAGLGQLSWAQALPAVPYAAEAHCCNQAERESRRRALSGSPEACSSGAGGPAQSGAGGPRRGAQVGGGEARAAGAPHGGIPGRLGGPRPPACRQADYNAEAQALKAMAGPTRSGADSMGPS</sequence>
<name>A0ABN9T8Z1_9DINO</name>
<dbReference type="EMBL" id="CAUYUJ010014467">
    <property type="protein sequence ID" value="CAK0841595.1"/>
    <property type="molecule type" value="Genomic_DNA"/>
</dbReference>
<proteinExistence type="predicted"/>
<evidence type="ECO:0000313" key="2">
    <source>
        <dbReference type="EMBL" id="CAK0841595.1"/>
    </source>
</evidence>
<feature type="compositionally biased region" description="Gly residues" evidence="1">
    <location>
        <begin position="62"/>
        <end position="84"/>
    </location>
</feature>
<feature type="compositionally biased region" description="Gly residues" evidence="1">
    <location>
        <begin position="91"/>
        <end position="100"/>
    </location>
</feature>
<comment type="caution">
    <text evidence="2">The sequence shown here is derived from an EMBL/GenBank/DDBJ whole genome shotgun (WGS) entry which is preliminary data.</text>
</comment>
<protein>
    <submittedName>
        <fullName evidence="2">Uncharacterized protein</fullName>
    </submittedName>
</protein>
<accession>A0ABN9T8Z1</accession>
<organism evidence="2 3">
    <name type="scientific">Prorocentrum cordatum</name>
    <dbReference type="NCBI Taxonomy" id="2364126"/>
    <lineage>
        <taxon>Eukaryota</taxon>
        <taxon>Sar</taxon>
        <taxon>Alveolata</taxon>
        <taxon>Dinophyceae</taxon>
        <taxon>Prorocentrales</taxon>
        <taxon>Prorocentraceae</taxon>
        <taxon>Prorocentrum</taxon>
    </lineage>
</organism>